<keyword evidence="1" id="KW-0472">Membrane</keyword>
<keyword evidence="1" id="KW-1133">Transmembrane helix</keyword>
<gene>
    <name evidence="2" type="ORF">SI859A1_03455</name>
</gene>
<evidence type="ECO:0000313" key="2">
    <source>
        <dbReference type="EMBL" id="EAS48818.1"/>
    </source>
</evidence>
<dbReference type="PANTHER" id="PTHR34989">
    <property type="entry name" value="PROTEIN HDED"/>
    <property type="match status" value="1"/>
</dbReference>
<feature type="transmembrane region" description="Helical" evidence="1">
    <location>
        <begin position="141"/>
        <end position="160"/>
    </location>
</feature>
<dbReference type="AlphaFoldDB" id="Q1YES7"/>
<keyword evidence="1" id="KW-0812">Transmembrane</keyword>
<evidence type="ECO:0000256" key="1">
    <source>
        <dbReference type="SAM" id="Phobius"/>
    </source>
</evidence>
<dbReference type="PANTHER" id="PTHR34989:SF1">
    <property type="entry name" value="PROTEIN HDED"/>
    <property type="match status" value="1"/>
</dbReference>
<sequence>MSIDPDHPQTLRPRDLQRTVERHLHDHWKSYAFQGGLMVVVGVLAILAPFAATLATTLLFGWLLIFAGIVGAVSAFRAKGAPGFWSSLLLSLLAVALGAVIIYDPVAGSITLTWMLSFYFLLSGVFNFSIARAFQPSTGRFWLLVVSGIVDIVLAAFLILGLPGTAVWAVGLFLGISLITSGMALLFSALDARNNAPTRGT</sequence>
<dbReference type="InterPro" id="IPR005325">
    <property type="entry name" value="DUF308_memb"/>
</dbReference>
<dbReference type="RefSeq" id="WP_009211267.1">
    <property type="nucleotide sequence ID" value="NZ_BBWP01000006.1"/>
</dbReference>
<proteinExistence type="predicted"/>
<dbReference type="GO" id="GO:0005886">
    <property type="term" value="C:plasma membrane"/>
    <property type="evidence" value="ECO:0007669"/>
    <property type="project" value="TreeGrafter"/>
</dbReference>
<dbReference type="EMBL" id="AAPJ01000007">
    <property type="protein sequence ID" value="EAS48818.1"/>
    <property type="molecule type" value="Genomic_DNA"/>
</dbReference>
<dbReference type="Proteomes" id="UP000000321">
    <property type="component" value="Unassembled WGS sequence"/>
</dbReference>
<accession>Q1YES7</accession>
<protein>
    <submittedName>
        <fullName evidence="2">Conserved hypothetical membrane protein</fullName>
    </submittedName>
</protein>
<feature type="transmembrane region" description="Helical" evidence="1">
    <location>
        <begin position="31"/>
        <end position="52"/>
    </location>
</feature>
<evidence type="ECO:0000313" key="3">
    <source>
        <dbReference type="Proteomes" id="UP000000321"/>
    </source>
</evidence>
<feature type="transmembrane region" description="Helical" evidence="1">
    <location>
        <begin position="166"/>
        <end position="190"/>
    </location>
</feature>
<reference evidence="2 3" key="1">
    <citation type="journal article" date="2008" name="Appl. Environ. Microbiol.">
        <title>Genomic insights into Mn(II) oxidation by the marine alphaproteobacterium Aurantimonas sp. strain SI85-9A1.</title>
        <authorList>
            <person name="Dick G.J."/>
            <person name="Podell S."/>
            <person name="Johnson H.A."/>
            <person name="Rivera-Espinoza Y."/>
            <person name="Bernier-Latmani R."/>
            <person name="McCarthy J.K."/>
            <person name="Torpey J.W."/>
            <person name="Clement B.G."/>
            <person name="Gaasterland T."/>
            <person name="Tebo B.M."/>
        </authorList>
    </citation>
    <scope>NUCLEOTIDE SEQUENCE [LARGE SCALE GENOMIC DNA]</scope>
    <source>
        <strain evidence="2 3">SI85-9A1</strain>
    </source>
</reference>
<organism evidence="2 3">
    <name type="scientific">Aurantimonas manganoxydans (strain ATCC BAA-1229 / DSM 21871 / SI85-9A1)</name>
    <dbReference type="NCBI Taxonomy" id="287752"/>
    <lineage>
        <taxon>Bacteria</taxon>
        <taxon>Pseudomonadati</taxon>
        <taxon>Pseudomonadota</taxon>
        <taxon>Alphaproteobacteria</taxon>
        <taxon>Hyphomicrobiales</taxon>
        <taxon>Aurantimonadaceae</taxon>
        <taxon>Aurantimonas</taxon>
    </lineage>
</organism>
<dbReference type="BioCyc" id="AURANTIMONAS:SI859A1_03455-MONOMER"/>
<dbReference type="HOGENOM" id="CLU_091585_2_1_5"/>
<feature type="transmembrane region" description="Helical" evidence="1">
    <location>
        <begin position="58"/>
        <end position="76"/>
    </location>
</feature>
<comment type="caution">
    <text evidence="2">The sequence shown here is derived from an EMBL/GenBank/DDBJ whole genome shotgun (WGS) entry which is preliminary data.</text>
</comment>
<feature type="transmembrane region" description="Helical" evidence="1">
    <location>
        <begin position="109"/>
        <end position="129"/>
    </location>
</feature>
<dbReference type="InterPro" id="IPR052712">
    <property type="entry name" value="Acid_resist_chaperone_HdeD"/>
</dbReference>
<dbReference type="OrthoDB" id="21979at2"/>
<name>Q1YES7_AURMS</name>
<feature type="transmembrane region" description="Helical" evidence="1">
    <location>
        <begin position="83"/>
        <end position="103"/>
    </location>
</feature>
<keyword evidence="3" id="KW-1185">Reference proteome</keyword>
<dbReference type="Pfam" id="PF03729">
    <property type="entry name" value="DUF308"/>
    <property type="match status" value="2"/>
</dbReference>